<feature type="transmembrane region" description="Helical" evidence="1">
    <location>
        <begin position="53"/>
        <end position="71"/>
    </location>
</feature>
<feature type="transmembrane region" description="Helical" evidence="1">
    <location>
        <begin position="22"/>
        <end position="41"/>
    </location>
</feature>
<dbReference type="KEGG" id="pho:PH1499"/>
<dbReference type="EMBL" id="BA000001">
    <property type="protein sequence ID" value="BAA30607.1"/>
    <property type="molecule type" value="Genomic_DNA"/>
</dbReference>
<name>O59168_PYRHO</name>
<gene>
    <name evidence="2" type="ordered locus">PH1499</name>
</gene>
<keyword evidence="1" id="KW-0812">Transmembrane</keyword>
<keyword evidence="3" id="KW-1185">Reference proteome</keyword>
<keyword evidence="1" id="KW-0472">Membrane</keyword>
<keyword evidence="1" id="KW-1133">Transmembrane helix</keyword>
<evidence type="ECO:0000313" key="3">
    <source>
        <dbReference type="Proteomes" id="UP000000752"/>
    </source>
</evidence>
<proteinExistence type="predicted"/>
<dbReference type="EnsemblBacteria" id="BAA30607">
    <property type="protein sequence ID" value="BAA30607"/>
    <property type="gene ID" value="BAA30607"/>
</dbReference>
<dbReference type="Proteomes" id="UP000000752">
    <property type="component" value="Chromosome"/>
</dbReference>
<organism evidence="2 3">
    <name type="scientific">Pyrococcus horikoshii (strain ATCC 700860 / DSM 12428 / JCM 9974 / NBRC 100139 / OT-3)</name>
    <dbReference type="NCBI Taxonomy" id="70601"/>
    <lineage>
        <taxon>Archaea</taxon>
        <taxon>Methanobacteriati</taxon>
        <taxon>Methanobacteriota</taxon>
        <taxon>Thermococci</taxon>
        <taxon>Thermococcales</taxon>
        <taxon>Thermococcaceae</taxon>
        <taxon>Pyrococcus</taxon>
    </lineage>
</organism>
<protein>
    <submittedName>
        <fullName evidence="2">Uncharacterized protein</fullName>
    </submittedName>
</protein>
<accession>O59168</accession>
<dbReference type="PIR" id="G71025">
    <property type="entry name" value="G71025"/>
</dbReference>
<sequence>MFAHFLPIPGSLISSSNLSGTLPLYFFRIILEVSTIHFPLLLHRPTFKLFRKFCISSTLALAMLSMVGYLLKSSSETLSVTSSLFLWEIIHLIRVLYGSPET</sequence>
<dbReference type="AlphaFoldDB" id="O59168"/>
<reference evidence="2 3" key="1">
    <citation type="journal article" date="1998" name="DNA Res.">
        <title>Complete sequence and gene organization of the genome of a hyper-thermophilic archaebacterium, Pyrococcus horikoshii OT3.</title>
        <authorList>
            <person name="Kawarabayasi Y."/>
            <person name="Sawada M."/>
            <person name="Horikawa H."/>
            <person name="Haikawa Y."/>
            <person name="Hino Y."/>
            <person name="Yamamoto S."/>
            <person name="Sekine M."/>
            <person name="Baba S."/>
            <person name="Kosugi H."/>
            <person name="Hosoyama A."/>
            <person name="Nagai Y."/>
            <person name="Sakai M."/>
            <person name="Ogura K."/>
            <person name="Otuka R."/>
            <person name="Nakazawa H."/>
            <person name="Takamiya M."/>
            <person name="Ohfuku Y."/>
            <person name="Funahashi T."/>
            <person name="Tanaka T."/>
            <person name="Kudoh Y."/>
            <person name="Yamazaki J."/>
            <person name="Kushida N."/>
            <person name="Oguchi A."/>
            <person name="Aoki K."/>
            <person name="Nakamura Y."/>
            <person name="Robb T.F."/>
            <person name="Horikoshi K."/>
            <person name="Masuchi Y."/>
            <person name="Shizuya H."/>
            <person name="Kikuchi H."/>
        </authorList>
    </citation>
    <scope>NUCLEOTIDE SEQUENCE [LARGE SCALE GENOMIC DNA]</scope>
    <source>
        <strain evidence="3">ATCC 700860 / DSM 12428 / JCM 9974 / NBRC 100139 / OT-3</strain>
    </source>
</reference>
<evidence type="ECO:0000313" key="2">
    <source>
        <dbReference type="EMBL" id="BAA30607.1"/>
    </source>
</evidence>
<evidence type="ECO:0000256" key="1">
    <source>
        <dbReference type="SAM" id="Phobius"/>
    </source>
</evidence>